<comment type="caution">
    <text evidence="1">The sequence shown here is derived from an EMBL/GenBank/DDBJ whole genome shotgun (WGS) entry which is preliminary data.</text>
</comment>
<keyword evidence="2" id="KW-1185">Reference proteome</keyword>
<protein>
    <submittedName>
        <fullName evidence="1">Uncharacterized protein</fullName>
    </submittedName>
</protein>
<dbReference type="AlphaFoldDB" id="A0A2I0I3V0"/>
<dbReference type="Proteomes" id="UP000233551">
    <property type="component" value="Unassembled WGS sequence"/>
</dbReference>
<proteinExistence type="predicted"/>
<sequence>MGYILIVRPIIVWLGPLAPRPLWGPHWREEREGVAVSQLPKPSESGWLFWSEQLLGFLNPLPPAKKQILDRLKECNLFVGAYDS</sequence>
<name>A0A2I0I3V0_PUNGR</name>
<evidence type="ECO:0000313" key="2">
    <source>
        <dbReference type="Proteomes" id="UP000233551"/>
    </source>
</evidence>
<evidence type="ECO:0000313" key="1">
    <source>
        <dbReference type="EMBL" id="PKI38642.1"/>
    </source>
</evidence>
<reference evidence="1 2" key="1">
    <citation type="submission" date="2017-11" db="EMBL/GenBank/DDBJ databases">
        <title>De-novo sequencing of pomegranate (Punica granatum L.) genome.</title>
        <authorList>
            <person name="Akparov Z."/>
            <person name="Amiraslanov A."/>
            <person name="Hajiyeva S."/>
            <person name="Abbasov M."/>
            <person name="Kaur K."/>
            <person name="Hamwieh A."/>
            <person name="Solovyev V."/>
            <person name="Salamov A."/>
            <person name="Braich B."/>
            <person name="Kosarev P."/>
            <person name="Mahmoud A."/>
            <person name="Hajiyev E."/>
            <person name="Babayeva S."/>
            <person name="Izzatullayeva V."/>
            <person name="Mammadov A."/>
            <person name="Mammadov A."/>
            <person name="Sharifova S."/>
            <person name="Ojaghi J."/>
            <person name="Eynullazada K."/>
            <person name="Bayramov B."/>
            <person name="Abdulazimova A."/>
            <person name="Shahmuradov I."/>
        </authorList>
    </citation>
    <scope>NUCLEOTIDE SEQUENCE [LARGE SCALE GENOMIC DNA]</scope>
    <source>
        <strain evidence="2">cv. AG2017</strain>
        <tissue evidence="1">Leaf</tissue>
    </source>
</reference>
<dbReference type="EMBL" id="PGOL01004053">
    <property type="protein sequence ID" value="PKI38642.1"/>
    <property type="molecule type" value="Genomic_DNA"/>
</dbReference>
<organism evidence="1 2">
    <name type="scientific">Punica granatum</name>
    <name type="common">Pomegranate</name>
    <dbReference type="NCBI Taxonomy" id="22663"/>
    <lineage>
        <taxon>Eukaryota</taxon>
        <taxon>Viridiplantae</taxon>
        <taxon>Streptophyta</taxon>
        <taxon>Embryophyta</taxon>
        <taxon>Tracheophyta</taxon>
        <taxon>Spermatophyta</taxon>
        <taxon>Magnoliopsida</taxon>
        <taxon>eudicotyledons</taxon>
        <taxon>Gunneridae</taxon>
        <taxon>Pentapetalae</taxon>
        <taxon>rosids</taxon>
        <taxon>malvids</taxon>
        <taxon>Myrtales</taxon>
        <taxon>Lythraceae</taxon>
        <taxon>Punica</taxon>
    </lineage>
</organism>
<gene>
    <name evidence="1" type="ORF">CRG98_040976</name>
</gene>
<accession>A0A2I0I3V0</accession>